<organismHost>
    <name type="scientific">Chlorella</name>
    <dbReference type="NCBI Taxonomy" id="3071"/>
</organismHost>
<keyword evidence="1" id="KW-1133">Transmembrane helix</keyword>
<keyword evidence="1" id="KW-0812">Transmembrane</keyword>
<reference evidence="2 3" key="1">
    <citation type="journal article" date="2007" name="Virology">
        <title>Sequence and annotation of the 369-kb NY-2A and the 345-kb AR158 viruses that infect Chlorella NC64A.</title>
        <authorList>
            <person name="Fitzgerald L.A."/>
            <person name="Graves M.V."/>
            <person name="Li X."/>
            <person name="Feldblyum T."/>
            <person name="Nierman W.C."/>
            <person name="Van Etten J.L."/>
        </authorList>
    </citation>
    <scope>NUCLEOTIDE SEQUENCE [LARGE SCALE GENOMIC DNA]</scope>
    <source>
        <strain evidence="2 3">NY-2A</strain>
    </source>
</reference>
<evidence type="ECO:0000313" key="3">
    <source>
        <dbReference type="Proteomes" id="UP000202419"/>
    </source>
</evidence>
<sequence length="65" mass="7394">MTMNTAVAIAIFVPNDPFLIYIVRNAIKIDNRIMTLFSTSIPCANNFHTVATTERYWTAIKSNEK</sequence>
<evidence type="ECO:0000256" key="1">
    <source>
        <dbReference type="SAM" id="Phobius"/>
    </source>
</evidence>
<feature type="transmembrane region" description="Helical" evidence="1">
    <location>
        <begin position="6"/>
        <end position="23"/>
    </location>
</feature>
<dbReference type="EMBL" id="DQ491002">
    <property type="protein sequence ID" value="ABT14694.1"/>
    <property type="molecule type" value="Genomic_DNA"/>
</dbReference>
<dbReference type="GeneID" id="5658926"/>
<dbReference type="KEGG" id="vg:5658926"/>
<protein>
    <submittedName>
        <fullName evidence="2">Uncharacterized protein b295L</fullName>
    </submittedName>
</protein>
<organism evidence="2 3">
    <name type="scientific">Paramecium bursaria Chlorella virus NY2A</name>
    <name type="common">PBCV-NY2A</name>
    <dbReference type="NCBI Taxonomy" id="46021"/>
    <lineage>
        <taxon>Viruses</taxon>
        <taxon>Varidnaviria</taxon>
        <taxon>Bamfordvirae</taxon>
        <taxon>Nucleocytoviricota</taxon>
        <taxon>Megaviricetes</taxon>
        <taxon>Algavirales</taxon>
        <taxon>Phycodnaviridae</taxon>
        <taxon>Chlorovirus</taxon>
        <taxon>Chlorovirus americanus</taxon>
    </lineage>
</organism>
<keyword evidence="1" id="KW-0472">Membrane</keyword>
<evidence type="ECO:0000313" key="2">
    <source>
        <dbReference type="EMBL" id="ABT14694.1"/>
    </source>
</evidence>
<gene>
    <name evidence="2" type="primary">b295L</name>
    <name evidence="2" type="ORF">NY2A_b295L</name>
</gene>
<keyword evidence="3" id="KW-1185">Reference proteome</keyword>
<name>A7IWH0_PBCVN</name>
<proteinExistence type="predicted"/>
<accession>A7IWH0</accession>
<dbReference type="Proteomes" id="UP000202419">
    <property type="component" value="Segment"/>
</dbReference>
<dbReference type="RefSeq" id="YP_001497491.1">
    <property type="nucleotide sequence ID" value="NC_009898.1"/>
</dbReference>